<dbReference type="PANTHER" id="PTHR48090:SF7">
    <property type="entry name" value="RFBJ PROTEIN"/>
    <property type="match status" value="1"/>
</dbReference>
<evidence type="ECO:0000259" key="1">
    <source>
        <dbReference type="Pfam" id="PF00535"/>
    </source>
</evidence>
<dbReference type="InterPro" id="IPR029044">
    <property type="entry name" value="Nucleotide-diphossugar_trans"/>
</dbReference>
<dbReference type="Gene3D" id="3.90.550.10">
    <property type="entry name" value="Spore Coat Polysaccharide Biosynthesis Protein SpsA, Chain A"/>
    <property type="match status" value="1"/>
</dbReference>
<sequence>MKTSNKNPEIRTCSLRSQNLDSLRNKSHNLELSIILPCLNEEQSLGACLEEIKRVVKKNNLNAEIIVVDNGSTDNSCKIAQREEVRLVHEPERGYGSAYLKGLQAAKGRYLFLADSDGSYDFKEIPGFITELKKSSDFIIGDRFKGKIE</sequence>
<name>X1N8N9_9ZZZZ</name>
<proteinExistence type="predicted"/>
<dbReference type="CDD" id="cd04179">
    <property type="entry name" value="DPM_DPG-synthase_like"/>
    <property type="match status" value="1"/>
</dbReference>
<dbReference type="AlphaFoldDB" id="X1N8N9"/>
<gene>
    <name evidence="2" type="ORF">S06H3_30132</name>
</gene>
<organism evidence="2">
    <name type="scientific">marine sediment metagenome</name>
    <dbReference type="NCBI Taxonomy" id="412755"/>
    <lineage>
        <taxon>unclassified sequences</taxon>
        <taxon>metagenomes</taxon>
        <taxon>ecological metagenomes</taxon>
    </lineage>
</organism>
<evidence type="ECO:0000313" key="2">
    <source>
        <dbReference type="EMBL" id="GAI26561.1"/>
    </source>
</evidence>
<dbReference type="Pfam" id="PF00535">
    <property type="entry name" value="Glycos_transf_2"/>
    <property type="match status" value="1"/>
</dbReference>
<dbReference type="InterPro" id="IPR001173">
    <property type="entry name" value="Glyco_trans_2-like"/>
</dbReference>
<feature type="non-terminal residue" evidence="2">
    <location>
        <position position="149"/>
    </location>
</feature>
<feature type="domain" description="Glycosyltransferase 2-like" evidence="1">
    <location>
        <begin position="33"/>
        <end position="146"/>
    </location>
</feature>
<dbReference type="EMBL" id="BARV01017723">
    <property type="protein sequence ID" value="GAI26561.1"/>
    <property type="molecule type" value="Genomic_DNA"/>
</dbReference>
<dbReference type="InterPro" id="IPR050256">
    <property type="entry name" value="Glycosyltransferase_2"/>
</dbReference>
<reference evidence="2" key="1">
    <citation type="journal article" date="2014" name="Front. Microbiol.">
        <title>High frequency of phylogenetically diverse reductive dehalogenase-homologous genes in deep subseafloor sedimentary metagenomes.</title>
        <authorList>
            <person name="Kawai M."/>
            <person name="Futagami T."/>
            <person name="Toyoda A."/>
            <person name="Takaki Y."/>
            <person name="Nishi S."/>
            <person name="Hori S."/>
            <person name="Arai W."/>
            <person name="Tsubouchi T."/>
            <person name="Morono Y."/>
            <person name="Uchiyama I."/>
            <person name="Ito T."/>
            <person name="Fujiyama A."/>
            <person name="Inagaki F."/>
            <person name="Takami H."/>
        </authorList>
    </citation>
    <scope>NUCLEOTIDE SEQUENCE</scope>
    <source>
        <strain evidence="2">Expedition CK06-06</strain>
    </source>
</reference>
<protein>
    <recommendedName>
        <fullName evidence="1">Glycosyltransferase 2-like domain-containing protein</fullName>
    </recommendedName>
</protein>
<dbReference type="PANTHER" id="PTHR48090">
    <property type="entry name" value="UNDECAPRENYL-PHOSPHATE 4-DEOXY-4-FORMAMIDO-L-ARABINOSE TRANSFERASE-RELATED"/>
    <property type="match status" value="1"/>
</dbReference>
<accession>X1N8N9</accession>
<comment type="caution">
    <text evidence="2">The sequence shown here is derived from an EMBL/GenBank/DDBJ whole genome shotgun (WGS) entry which is preliminary data.</text>
</comment>
<dbReference type="SUPFAM" id="SSF53448">
    <property type="entry name" value="Nucleotide-diphospho-sugar transferases"/>
    <property type="match status" value="1"/>
</dbReference>